<evidence type="ECO:0000313" key="3">
    <source>
        <dbReference type="RefSeq" id="XP_029116993.1"/>
    </source>
</evidence>
<gene>
    <name evidence="3" type="primary">LOC114912857</name>
</gene>
<dbReference type="Proteomes" id="UP000504607">
    <property type="component" value="Chromosome 1"/>
</dbReference>
<reference evidence="3" key="1">
    <citation type="submission" date="2025-08" db="UniProtKB">
        <authorList>
            <consortium name="RefSeq"/>
        </authorList>
    </citation>
    <scope>IDENTIFICATION</scope>
</reference>
<dbReference type="RefSeq" id="XP_029116993.1">
    <property type="nucleotide sequence ID" value="XM_029261160.1"/>
</dbReference>
<accession>A0A8N4EQN0</accession>
<feature type="compositionally biased region" description="Low complexity" evidence="1">
    <location>
        <begin position="65"/>
        <end position="76"/>
    </location>
</feature>
<proteinExistence type="predicted"/>
<evidence type="ECO:0000256" key="1">
    <source>
        <dbReference type="SAM" id="MobiDB-lite"/>
    </source>
</evidence>
<feature type="region of interest" description="Disordered" evidence="1">
    <location>
        <begin position="109"/>
        <end position="137"/>
    </location>
</feature>
<name>A0A8N4EQN0_ELAGV</name>
<keyword evidence="2" id="KW-1185">Reference proteome</keyword>
<dbReference type="AlphaFoldDB" id="A0A8N4EQN0"/>
<feature type="compositionally biased region" description="Polar residues" evidence="1">
    <location>
        <begin position="77"/>
        <end position="89"/>
    </location>
</feature>
<feature type="region of interest" description="Disordered" evidence="1">
    <location>
        <begin position="34"/>
        <end position="91"/>
    </location>
</feature>
<protein>
    <submittedName>
        <fullName evidence="3">Uncharacterized protein LOC114912857</fullName>
    </submittedName>
</protein>
<feature type="compositionally biased region" description="Basic and acidic residues" evidence="1">
    <location>
        <begin position="127"/>
        <end position="137"/>
    </location>
</feature>
<evidence type="ECO:0000313" key="2">
    <source>
        <dbReference type="Proteomes" id="UP000504607"/>
    </source>
</evidence>
<sequence>MTVPTQKELVIEQALCDVGFSLVARLAMQTRVQVSSTDIRQHAVRKRTASEAGPSRPSKRHQTSVQVRAAPAPVVASTPTEESDASSASVPEPILALSASTVLPIVSSEERAARETTEAPSVVPSTEEVRVEIGEPE</sequence>
<organism evidence="2 3">
    <name type="scientific">Elaeis guineensis var. tenera</name>
    <name type="common">Oil palm</name>
    <dbReference type="NCBI Taxonomy" id="51953"/>
    <lineage>
        <taxon>Eukaryota</taxon>
        <taxon>Viridiplantae</taxon>
        <taxon>Streptophyta</taxon>
        <taxon>Embryophyta</taxon>
        <taxon>Tracheophyta</taxon>
        <taxon>Spermatophyta</taxon>
        <taxon>Magnoliopsida</taxon>
        <taxon>Liliopsida</taxon>
        <taxon>Arecaceae</taxon>
        <taxon>Arecoideae</taxon>
        <taxon>Cocoseae</taxon>
        <taxon>Elaeidinae</taxon>
        <taxon>Elaeis</taxon>
    </lineage>
</organism>